<evidence type="ECO:0000256" key="2">
    <source>
        <dbReference type="ARBA" id="ARBA00022679"/>
    </source>
</evidence>
<dbReference type="EC" id="2.1.1.171" evidence="3"/>
<dbReference type="NCBIfam" id="TIGR00095">
    <property type="entry name" value="16S rRNA (guanine(966)-N(2))-methyltransferase RsmD"/>
    <property type="match status" value="1"/>
</dbReference>
<keyword evidence="4" id="KW-1185">Reference proteome</keyword>
<dbReference type="OrthoDB" id="9803017at2"/>
<dbReference type="InterPro" id="IPR004398">
    <property type="entry name" value="RNA_MeTrfase_RsmD"/>
</dbReference>
<protein>
    <submittedName>
        <fullName evidence="3">Ribosomal RNA small subunit methyltransferase D</fullName>
        <ecNumber evidence="3">2.1.1.171</ecNumber>
    </submittedName>
</protein>
<dbReference type="InterPro" id="IPR029063">
    <property type="entry name" value="SAM-dependent_MTases_sf"/>
</dbReference>
<dbReference type="SUPFAM" id="SSF53335">
    <property type="entry name" value="S-adenosyl-L-methionine-dependent methyltransferases"/>
    <property type="match status" value="1"/>
</dbReference>
<dbReference type="EMBL" id="CVQV01000005">
    <property type="protein sequence ID" value="CRK74997.1"/>
    <property type="molecule type" value="Genomic_DNA"/>
</dbReference>
<name>A0A0U1NJV4_9RHOB</name>
<proteinExistence type="predicted"/>
<dbReference type="STRING" id="282199.GCA_001049735_01037"/>
<dbReference type="PIRSF" id="PIRSF004553">
    <property type="entry name" value="CHP00095"/>
    <property type="match status" value="1"/>
</dbReference>
<evidence type="ECO:0000256" key="1">
    <source>
        <dbReference type="ARBA" id="ARBA00022603"/>
    </source>
</evidence>
<evidence type="ECO:0000313" key="4">
    <source>
        <dbReference type="Proteomes" id="UP000048949"/>
    </source>
</evidence>
<evidence type="ECO:0000313" key="3">
    <source>
        <dbReference type="EMBL" id="CRK74997.1"/>
    </source>
</evidence>
<dbReference type="PANTHER" id="PTHR43542:SF1">
    <property type="entry name" value="METHYLTRANSFERASE"/>
    <property type="match status" value="1"/>
</dbReference>
<organism evidence="3 4">
    <name type="scientific">Nereida ignava</name>
    <dbReference type="NCBI Taxonomy" id="282199"/>
    <lineage>
        <taxon>Bacteria</taxon>
        <taxon>Pseudomonadati</taxon>
        <taxon>Pseudomonadota</taxon>
        <taxon>Alphaproteobacteria</taxon>
        <taxon>Rhodobacterales</taxon>
        <taxon>Roseobacteraceae</taxon>
        <taxon>Nereida</taxon>
    </lineage>
</organism>
<gene>
    <name evidence="3" type="primary">rsmD</name>
    <name evidence="3" type="ORF">NIG5292_01038</name>
</gene>
<reference evidence="3 4" key="1">
    <citation type="submission" date="2015-04" db="EMBL/GenBank/DDBJ databases">
        <authorList>
            <person name="Syromyatnikov M.Y."/>
            <person name="Popov V.N."/>
        </authorList>
    </citation>
    <scope>NUCLEOTIDE SEQUENCE [LARGE SCALE GENOMIC DNA]</scope>
    <source>
        <strain evidence="3 4">CECT 5292</strain>
    </source>
</reference>
<dbReference type="Proteomes" id="UP000048949">
    <property type="component" value="Unassembled WGS sequence"/>
</dbReference>
<dbReference type="GO" id="GO:0052913">
    <property type="term" value="F:16S rRNA (guanine(966)-N(2))-methyltransferase activity"/>
    <property type="evidence" value="ECO:0007669"/>
    <property type="project" value="UniProtKB-EC"/>
</dbReference>
<dbReference type="Pfam" id="PF03602">
    <property type="entry name" value="Cons_hypoth95"/>
    <property type="match status" value="1"/>
</dbReference>
<sequence>MRIIGGKNRGIRLAEVGKGDAAKHLRPTTDRVRETLFNILNNHIDFENHIVLDLFAGTGALGLEALSRGAKECLFVDDGRAAQKLLSQNIERCEAAAKVISQDATRVILPVGFEASLVFLDPPYGKDLVGKTLRHIAAHIEEDALIVCEDNCPIAPPDGFKLRDQRQFGATWITLLDAP</sequence>
<dbReference type="RefSeq" id="WP_048598422.1">
    <property type="nucleotide sequence ID" value="NZ_CBFHGK010000008.1"/>
</dbReference>
<dbReference type="AlphaFoldDB" id="A0A0U1NJV4"/>
<dbReference type="CDD" id="cd02440">
    <property type="entry name" value="AdoMet_MTases"/>
    <property type="match status" value="1"/>
</dbReference>
<accession>A0A0U1NJV4</accession>
<keyword evidence="1 3" id="KW-0489">Methyltransferase</keyword>
<keyword evidence="2 3" id="KW-0808">Transferase</keyword>
<dbReference type="PANTHER" id="PTHR43542">
    <property type="entry name" value="METHYLTRANSFERASE"/>
    <property type="match status" value="1"/>
</dbReference>
<dbReference type="Gene3D" id="3.40.50.150">
    <property type="entry name" value="Vaccinia Virus protein VP39"/>
    <property type="match status" value="1"/>
</dbReference>